<evidence type="ECO:0000256" key="2">
    <source>
        <dbReference type="ARBA" id="ARBA00022692"/>
    </source>
</evidence>
<evidence type="ECO:0000313" key="6">
    <source>
        <dbReference type="EMBL" id="GFT76075.1"/>
    </source>
</evidence>
<evidence type="ECO:0000256" key="1">
    <source>
        <dbReference type="ARBA" id="ARBA00004141"/>
    </source>
</evidence>
<dbReference type="EMBL" id="BMAW01022055">
    <property type="protein sequence ID" value="GFT76075.1"/>
    <property type="molecule type" value="Genomic_DNA"/>
</dbReference>
<feature type="transmembrane region" description="Helical" evidence="5">
    <location>
        <begin position="106"/>
        <end position="129"/>
    </location>
</feature>
<gene>
    <name evidence="6" type="primary">SLC17A5_11</name>
    <name evidence="6" type="ORF">NPIL_586961</name>
</gene>
<dbReference type="SUPFAM" id="SSF103473">
    <property type="entry name" value="MFS general substrate transporter"/>
    <property type="match status" value="1"/>
</dbReference>
<feature type="transmembrane region" description="Helical" evidence="5">
    <location>
        <begin position="72"/>
        <end position="94"/>
    </location>
</feature>
<sequence length="216" mass="23457">MCKYNALNSLLLGEWNMLQQTMVNSLTLNLRARLKLTKLPALESQFLLELLGGFSIALTFIAIPLIGCHSTLLITVLSIGLLVSGCRFSGFIVTSVDMSPDFSGTICGIASGIASLAGIVAPAVVGMVTMGEDTTSKWSDVFYISAAFIAATTILFAALGSAELQPWGKAEITVKKDQTEICNFTETDGEFQDDRSSKNKNEKYFTKEVYRPSLRF</sequence>
<evidence type="ECO:0000256" key="4">
    <source>
        <dbReference type="ARBA" id="ARBA00023136"/>
    </source>
</evidence>
<evidence type="ECO:0000256" key="3">
    <source>
        <dbReference type="ARBA" id="ARBA00022989"/>
    </source>
</evidence>
<dbReference type="Proteomes" id="UP000887013">
    <property type="component" value="Unassembled WGS sequence"/>
</dbReference>
<dbReference type="GO" id="GO:0006820">
    <property type="term" value="P:monoatomic anion transport"/>
    <property type="evidence" value="ECO:0007669"/>
    <property type="project" value="TreeGrafter"/>
</dbReference>
<feature type="transmembrane region" description="Helical" evidence="5">
    <location>
        <begin position="46"/>
        <end position="66"/>
    </location>
</feature>
<dbReference type="InterPro" id="IPR036259">
    <property type="entry name" value="MFS_trans_sf"/>
</dbReference>
<dbReference type="PANTHER" id="PTHR11662:SF399">
    <property type="entry name" value="FI19708P1-RELATED"/>
    <property type="match status" value="1"/>
</dbReference>
<evidence type="ECO:0000313" key="7">
    <source>
        <dbReference type="Proteomes" id="UP000887013"/>
    </source>
</evidence>
<organism evidence="6 7">
    <name type="scientific">Nephila pilipes</name>
    <name type="common">Giant wood spider</name>
    <name type="synonym">Nephila maculata</name>
    <dbReference type="NCBI Taxonomy" id="299642"/>
    <lineage>
        <taxon>Eukaryota</taxon>
        <taxon>Metazoa</taxon>
        <taxon>Ecdysozoa</taxon>
        <taxon>Arthropoda</taxon>
        <taxon>Chelicerata</taxon>
        <taxon>Arachnida</taxon>
        <taxon>Araneae</taxon>
        <taxon>Araneomorphae</taxon>
        <taxon>Entelegynae</taxon>
        <taxon>Araneoidea</taxon>
        <taxon>Nephilidae</taxon>
        <taxon>Nephila</taxon>
    </lineage>
</organism>
<proteinExistence type="predicted"/>
<keyword evidence="7" id="KW-1185">Reference proteome</keyword>
<protein>
    <submittedName>
        <fullName evidence="6">Sialin</fullName>
    </submittedName>
</protein>
<comment type="subcellular location">
    <subcellularLocation>
        <location evidence="1">Membrane</location>
        <topology evidence="1">Multi-pass membrane protein</topology>
    </subcellularLocation>
</comment>
<dbReference type="GO" id="GO:0016020">
    <property type="term" value="C:membrane"/>
    <property type="evidence" value="ECO:0007669"/>
    <property type="project" value="UniProtKB-SubCell"/>
</dbReference>
<reference evidence="6" key="1">
    <citation type="submission" date="2020-08" db="EMBL/GenBank/DDBJ databases">
        <title>Multicomponent nature underlies the extraordinary mechanical properties of spider dragline silk.</title>
        <authorList>
            <person name="Kono N."/>
            <person name="Nakamura H."/>
            <person name="Mori M."/>
            <person name="Yoshida Y."/>
            <person name="Ohtoshi R."/>
            <person name="Malay A.D."/>
            <person name="Moran D.A.P."/>
            <person name="Tomita M."/>
            <person name="Numata K."/>
            <person name="Arakawa K."/>
        </authorList>
    </citation>
    <scope>NUCLEOTIDE SEQUENCE</scope>
</reference>
<comment type="caution">
    <text evidence="6">The sequence shown here is derived from an EMBL/GenBank/DDBJ whole genome shotgun (WGS) entry which is preliminary data.</text>
</comment>
<dbReference type="GO" id="GO:0022857">
    <property type="term" value="F:transmembrane transporter activity"/>
    <property type="evidence" value="ECO:0007669"/>
    <property type="project" value="TreeGrafter"/>
</dbReference>
<keyword evidence="2 5" id="KW-0812">Transmembrane</keyword>
<dbReference type="AlphaFoldDB" id="A0A8X6PMN8"/>
<dbReference type="OrthoDB" id="2985014at2759"/>
<dbReference type="PANTHER" id="PTHR11662">
    <property type="entry name" value="SOLUTE CARRIER FAMILY 17"/>
    <property type="match status" value="1"/>
</dbReference>
<dbReference type="InterPro" id="IPR050382">
    <property type="entry name" value="MFS_Na/Anion_cotransporter"/>
</dbReference>
<accession>A0A8X6PMN8</accession>
<keyword evidence="4 5" id="KW-0472">Membrane</keyword>
<feature type="transmembrane region" description="Helical" evidence="5">
    <location>
        <begin position="141"/>
        <end position="159"/>
    </location>
</feature>
<name>A0A8X6PMN8_NEPPI</name>
<keyword evidence="3 5" id="KW-1133">Transmembrane helix</keyword>
<evidence type="ECO:0000256" key="5">
    <source>
        <dbReference type="SAM" id="Phobius"/>
    </source>
</evidence>